<dbReference type="PRINTS" id="PR00465">
    <property type="entry name" value="EP450IV"/>
</dbReference>
<dbReference type="RefSeq" id="XP_006665557.1">
    <property type="nucleotide sequence ID" value="XM_006665494.1"/>
</dbReference>
<evidence type="ECO:0000256" key="4">
    <source>
        <dbReference type="ARBA" id="ARBA00023002"/>
    </source>
</evidence>
<evidence type="ECO:0000256" key="6">
    <source>
        <dbReference type="ARBA" id="ARBA00023033"/>
    </source>
</evidence>
<comment type="similarity">
    <text evidence="2">Belongs to the cytochrome P450 family.</text>
</comment>
<dbReference type="PANTHER" id="PTHR46206">
    <property type="entry name" value="CYTOCHROME P450"/>
    <property type="match status" value="1"/>
</dbReference>
<accession>G3J3F0</accession>
<evidence type="ECO:0000256" key="5">
    <source>
        <dbReference type="ARBA" id="ARBA00023004"/>
    </source>
</evidence>
<name>G3J3F0_CORMM</name>
<organism evidence="8 9">
    <name type="scientific">Cordyceps militaris (strain CM01)</name>
    <name type="common">Caterpillar fungus</name>
    <dbReference type="NCBI Taxonomy" id="983644"/>
    <lineage>
        <taxon>Eukaryota</taxon>
        <taxon>Fungi</taxon>
        <taxon>Dikarya</taxon>
        <taxon>Ascomycota</taxon>
        <taxon>Pezizomycotina</taxon>
        <taxon>Sordariomycetes</taxon>
        <taxon>Hypocreomycetidae</taxon>
        <taxon>Hypocreales</taxon>
        <taxon>Cordycipitaceae</taxon>
        <taxon>Cordyceps</taxon>
    </lineage>
</organism>
<dbReference type="eggNOG" id="KOG0157">
    <property type="taxonomic scope" value="Eukaryota"/>
</dbReference>
<keyword evidence="3 7" id="KW-0479">Metal-binding</keyword>
<evidence type="ECO:0000313" key="9">
    <source>
        <dbReference type="Proteomes" id="UP000001610"/>
    </source>
</evidence>
<dbReference type="InterPro" id="IPR001128">
    <property type="entry name" value="Cyt_P450"/>
</dbReference>
<feature type="binding site" description="axial binding residue" evidence="7">
    <location>
        <position position="228"/>
    </location>
    <ligand>
        <name>heme</name>
        <dbReference type="ChEBI" id="CHEBI:30413"/>
    </ligand>
    <ligandPart>
        <name>Fe</name>
        <dbReference type="ChEBI" id="CHEBI:18248"/>
    </ligandPart>
</feature>
<comment type="cofactor">
    <cofactor evidence="1 7">
        <name>heme</name>
        <dbReference type="ChEBI" id="CHEBI:30413"/>
    </cofactor>
</comment>
<dbReference type="KEGG" id="cmt:CCM_00334"/>
<dbReference type="VEuPathDB" id="FungiDB:CCM_00334"/>
<dbReference type="HOGENOM" id="CLU_959831_0_0_1"/>
<keyword evidence="5 7" id="KW-0408">Iron</keyword>
<dbReference type="GO" id="GO:0020037">
    <property type="term" value="F:heme binding"/>
    <property type="evidence" value="ECO:0007669"/>
    <property type="project" value="InterPro"/>
</dbReference>
<keyword evidence="6 8" id="KW-0503">Monooxygenase</keyword>
<dbReference type="OrthoDB" id="1844152at2759"/>
<reference evidence="8 9" key="1">
    <citation type="journal article" date="2011" name="Genome Biol.">
        <title>Genome sequence of the insect pathogenic fungus Cordyceps militaris, a valued traditional Chinese medicine.</title>
        <authorList>
            <person name="Zheng P."/>
            <person name="Xia Y."/>
            <person name="Xiao G."/>
            <person name="Xiong C."/>
            <person name="Hu X."/>
            <person name="Zhang S."/>
            <person name="Zheng H."/>
            <person name="Huang Y."/>
            <person name="Zhou Y."/>
            <person name="Wang S."/>
            <person name="Zhao G.P."/>
            <person name="Liu X."/>
            <person name="St Leger R.J."/>
            <person name="Wang C."/>
        </authorList>
    </citation>
    <scope>NUCLEOTIDE SEQUENCE [LARGE SCALE GENOMIC DNA]</scope>
    <source>
        <strain evidence="8 9">CM01</strain>
    </source>
</reference>
<dbReference type="GO" id="GO:0016705">
    <property type="term" value="F:oxidoreductase activity, acting on paired donors, with incorporation or reduction of molecular oxygen"/>
    <property type="evidence" value="ECO:0007669"/>
    <property type="project" value="InterPro"/>
</dbReference>
<dbReference type="InParanoid" id="G3J3F0"/>
<dbReference type="GeneID" id="18162369"/>
<sequence>MAQQRQHCSGGGAWTSIGAVALARRLVRRGAAAQFIPELADFSENGFGHSLALRVFPDWSKPVVAALLPTGRRHLMDGAANEGDDDATTVQRLMVTYLGARARGRRGPLRQEAIRVLRSGAWSRQALADMKKLDSFMRESQRLNPPTHLTFNAIVQEPVTLQDGVVLPEGAHIQMAAYSLGVDPERVQDPELLDGPRQYNNRKTPGQENWHRKWHCNHLNFGHSRIVCPGRFFADHAIKMIIANVLLRCHLRFPGGKTERPASLNLYDVVIPNLNTCVEFKLRTDASDYN</sequence>
<dbReference type="Pfam" id="PF00067">
    <property type="entry name" value="p450"/>
    <property type="match status" value="1"/>
</dbReference>
<dbReference type="EMBL" id="JH126399">
    <property type="protein sequence ID" value="EGX95680.1"/>
    <property type="molecule type" value="Genomic_DNA"/>
</dbReference>
<proteinExistence type="inferred from homology"/>
<dbReference type="AlphaFoldDB" id="G3J3F0"/>
<dbReference type="CDD" id="cd11041">
    <property type="entry name" value="CYP503A1-like"/>
    <property type="match status" value="1"/>
</dbReference>
<gene>
    <name evidence="8" type="ORF">CCM_00334</name>
</gene>
<evidence type="ECO:0000313" key="8">
    <source>
        <dbReference type="EMBL" id="EGX95680.1"/>
    </source>
</evidence>
<dbReference type="Gene3D" id="1.10.630.10">
    <property type="entry name" value="Cytochrome P450"/>
    <property type="match status" value="1"/>
</dbReference>
<keyword evidence="7" id="KW-0349">Heme</keyword>
<keyword evidence="9" id="KW-1185">Reference proteome</keyword>
<evidence type="ECO:0000256" key="3">
    <source>
        <dbReference type="ARBA" id="ARBA00022723"/>
    </source>
</evidence>
<evidence type="ECO:0000256" key="1">
    <source>
        <dbReference type="ARBA" id="ARBA00001971"/>
    </source>
</evidence>
<dbReference type="InterPro" id="IPR036396">
    <property type="entry name" value="Cyt_P450_sf"/>
</dbReference>
<dbReference type="OMA" id="KMIIANV"/>
<keyword evidence="4" id="KW-0560">Oxidoreductase</keyword>
<dbReference type="InterPro" id="IPR002403">
    <property type="entry name" value="Cyt_P450_E_grp-IV"/>
</dbReference>
<dbReference type="GO" id="GO:0004497">
    <property type="term" value="F:monooxygenase activity"/>
    <property type="evidence" value="ECO:0007669"/>
    <property type="project" value="UniProtKB-KW"/>
</dbReference>
<dbReference type="GO" id="GO:0005506">
    <property type="term" value="F:iron ion binding"/>
    <property type="evidence" value="ECO:0007669"/>
    <property type="project" value="InterPro"/>
</dbReference>
<evidence type="ECO:0000256" key="2">
    <source>
        <dbReference type="ARBA" id="ARBA00010617"/>
    </source>
</evidence>
<dbReference type="Proteomes" id="UP000001610">
    <property type="component" value="Unassembled WGS sequence"/>
</dbReference>
<evidence type="ECO:0000256" key="7">
    <source>
        <dbReference type="PIRSR" id="PIRSR602403-1"/>
    </source>
</evidence>
<protein>
    <submittedName>
        <fullName evidence="8">Cytochrome P450 monooxygenase, putative</fullName>
    </submittedName>
</protein>
<dbReference type="SUPFAM" id="SSF48264">
    <property type="entry name" value="Cytochrome P450"/>
    <property type="match status" value="1"/>
</dbReference>